<protein>
    <submittedName>
        <fullName evidence="1">Uncharacterized protein</fullName>
    </submittedName>
</protein>
<name>A0A0A9GQS9_ARUDO</name>
<reference evidence="1" key="1">
    <citation type="submission" date="2014-09" db="EMBL/GenBank/DDBJ databases">
        <authorList>
            <person name="Magalhaes I.L.F."/>
            <person name="Oliveira U."/>
            <person name="Santos F.R."/>
            <person name="Vidigal T.H.D.A."/>
            <person name="Brescovit A.D."/>
            <person name="Santos A.J."/>
        </authorList>
    </citation>
    <scope>NUCLEOTIDE SEQUENCE</scope>
    <source>
        <tissue evidence="1">Shoot tissue taken approximately 20 cm above the soil surface</tissue>
    </source>
</reference>
<proteinExistence type="predicted"/>
<dbReference type="AlphaFoldDB" id="A0A0A9GQS9"/>
<evidence type="ECO:0000313" key="1">
    <source>
        <dbReference type="EMBL" id="JAE25764.1"/>
    </source>
</evidence>
<reference evidence="1" key="2">
    <citation type="journal article" date="2015" name="Data Brief">
        <title>Shoot transcriptome of the giant reed, Arundo donax.</title>
        <authorList>
            <person name="Barrero R.A."/>
            <person name="Guerrero F.D."/>
            <person name="Moolhuijzen P."/>
            <person name="Goolsby J.A."/>
            <person name="Tidwell J."/>
            <person name="Bellgard S.E."/>
            <person name="Bellgard M.I."/>
        </authorList>
    </citation>
    <scope>NUCLEOTIDE SEQUENCE</scope>
    <source>
        <tissue evidence="1">Shoot tissue taken approximately 20 cm above the soil surface</tissue>
    </source>
</reference>
<accession>A0A0A9GQS9</accession>
<sequence>MIKVQQHQELPTNSIRIIGTCDLRAPFVYYQLSYALRNFLAASRFSSL</sequence>
<organism evidence="1">
    <name type="scientific">Arundo donax</name>
    <name type="common">Giant reed</name>
    <name type="synonym">Donax arundinaceus</name>
    <dbReference type="NCBI Taxonomy" id="35708"/>
    <lineage>
        <taxon>Eukaryota</taxon>
        <taxon>Viridiplantae</taxon>
        <taxon>Streptophyta</taxon>
        <taxon>Embryophyta</taxon>
        <taxon>Tracheophyta</taxon>
        <taxon>Spermatophyta</taxon>
        <taxon>Magnoliopsida</taxon>
        <taxon>Liliopsida</taxon>
        <taxon>Poales</taxon>
        <taxon>Poaceae</taxon>
        <taxon>PACMAD clade</taxon>
        <taxon>Arundinoideae</taxon>
        <taxon>Arundineae</taxon>
        <taxon>Arundo</taxon>
    </lineage>
</organism>
<dbReference type="EMBL" id="GBRH01172132">
    <property type="protein sequence ID" value="JAE25764.1"/>
    <property type="molecule type" value="Transcribed_RNA"/>
</dbReference>